<gene>
    <name evidence="1" type="ORF">BsIDN1_08570</name>
</gene>
<name>A0A5S9M5Q3_BACIA</name>
<dbReference type="EMBL" id="AP021906">
    <property type="protein sequence ID" value="BBP87239.1"/>
    <property type="molecule type" value="Genomic_DNA"/>
</dbReference>
<dbReference type="AlphaFoldDB" id="A0A5S9M5Q3"/>
<accession>A0A5S9M5Q3</accession>
<proteinExistence type="predicted"/>
<dbReference type="InterPro" id="IPR053153">
    <property type="entry name" value="APC_K+_Transporter"/>
</dbReference>
<organism evidence="1 2">
    <name type="scientific">Bacillus safensis</name>
    <dbReference type="NCBI Taxonomy" id="561879"/>
    <lineage>
        <taxon>Bacteria</taxon>
        <taxon>Bacillati</taxon>
        <taxon>Bacillota</taxon>
        <taxon>Bacilli</taxon>
        <taxon>Bacillales</taxon>
        <taxon>Bacillaceae</taxon>
        <taxon>Bacillus</taxon>
    </lineage>
</organism>
<sequence length="85" mass="9635">MPIVLLIFHSIKKHYLSVGEQLRLMNETEPVEIKGNVVIVPIAGVTRVVEQSVQYAKSLSDQVIAVHVSFDKKKKIRKLKRIGKN</sequence>
<protein>
    <submittedName>
        <fullName evidence="1">Uncharacterized protein</fullName>
    </submittedName>
</protein>
<dbReference type="PANTHER" id="PTHR47704">
    <property type="entry name" value="POTASSIUM TRANSPORTER KIMA"/>
    <property type="match status" value="1"/>
</dbReference>
<reference evidence="1 2" key="1">
    <citation type="submission" date="2019-12" db="EMBL/GenBank/DDBJ databases">
        <title>Full genome sequence of a Bacillus safensis strain isolated from commercially available natto in Indonesia.</title>
        <authorList>
            <person name="Yoshida M."/>
            <person name="Uomi M."/>
            <person name="Waturangi D."/>
            <person name="Ekaputri J.J."/>
            <person name="Setiamarga D.H.E."/>
        </authorList>
    </citation>
    <scope>NUCLEOTIDE SEQUENCE [LARGE SCALE GENOMIC DNA]</scope>
    <source>
        <strain evidence="1 2">IDN1</strain>
    </source>
</reference>
<evidence type="ECO:0000313" key="1">
    <source>
        <dbReference type="EMBL" id="BBP87239.1"/>
    </source>
</evidence>
<evidence type="ECO:0000313" key="2">
    <source>
        <dbReference type="Proteomes" id="UP000464658"/>
    </source>
</evidence>
<dbReference type="PANTHER" id="PTHR47704:SF1">
    <property type="entry name" value="POTASSIUM TRANSPORTER KIMA"/>
    <property type="match status" value="1"/>
</dbReference>
<dbReference type="Proteomes" id="UP000464658">
    <property type="component" value="Chromosome"/>
</dbReference>